<accession>E8MY58</accession>
<comment type="similarity">
    <text evidence="2">Belongs to the bacterial sugar transferase family.</text>
</comment>
<keyword evidence="10" id="KW-1185">Reference proteome</keyword>
<comment type="subcellular location">
    <subcellularLocation>
        <location evidence="1">Membrane</location>
        <topology evidence="1">Multi-pass membrane protein</topology>
    </subcellularLocation>
</comment>
<name>E8MY58_ANATU</name>
<evidence type="ECO:0000313" key="9">
    <source>
        <dbReference type="EMBL" id="BAJ64289.1"/>
    </source>
</evidence>
<dbReference type="AlphaFoldDB" id="E8MY58"/>
<dbReference type="HOGENOM" id="CLU_024920_0_0_0"/>
<evidence type="ECO:0000256" key="4">
    <source>
        <dbReference type="ARBA" id="ARBA00022692"/>
    </source>
</evidence>
<dbReference type="GO" id="GO:0016020">
    <property type="term" value="C:membrane"/>
    <property type="evidence" value="ECO:0007669"/>
    <property type="project" value="UniProtKB-SubCell"/>
</dbReference>
<dbReference type="PANTHER" id="PTHR30576">
    <property type="entry name" value="COLANIC BIOSYNTHESIS UDP-GLUCOSE LIPID CARRIER TRANSFERASE"/>
    <property type="match status" value="1"/>
</dbReference>
<dbReference type="InterPro" id="IPR003362">
    <property type="entry name" value="Bact_transf"/>
</dbReference>
<dbReference type="STRING" id="926569.ANT_22630"/>
<evidence type="ECO:0000256" key="6">
    <source>
        <dbReference type="ARBA" id="ARBA00023136"/>
    </source>
</evidence>
<dbReference type="eggNOG" id="COG2148">
    <property type="taxonomic scope" value="Bacteria"/>
</dbReference>
<organism evidence="9 10">
    <name type="scientific">Anaerolinea thermophila (strain DSM 14523 / JCM 11388 / NBRC 100420 / UNI-1)</name>
    <dbReference type="NCBI Taxonomy" id="926569"/>
    <lineage>
        <taxon>Bacteria</taxon>
        <taxon>Bacillati</taxon>
        <taxon>Chloroflexota</taxon>
        <taxon>Anaerolineae</taxon>
        <taxon>Anaerolineales</taxon>
        <taxon>Anaerolineaceae</taxon>
        <taxon>Anaerolinea</taxon>
    </lineage>
</organism>
<dbReference type="eggNOG" id="COG1086">
    <property type="taxonomic scope" value="Bacteria"/>
</dbReference>
<dbReference type="NCBIfam" id="TIGR03025">
    <property type="entry name" value="EPS_sugtrans"/>
    <property type="match status" value="1"/>
</dbReference>
<dbReference type="Gene3D" id="3.40.50.720">
    <property type="entry name" value="NAD(P)-binding Rossmann-like Domain"/>
    <property type="match status" value="1"/>
</dbReference>
<evidence type="ECO:0000256" key="3">
    <source>
        <dbReference type="ARBA" id="ARBA00022679"/>
    </source>
</evidence>
<feature type="domain" description="Bacterial sugar transferase" evidence="8">
    <location>
        <begin position="280"/>
        <end position="463"/>
    </location>
</feature>
<feature type="transmembrane region" description="Helical" evidence="7">
    <location>
        <begin position="58"/>
        <end position="75"/>
    </location>
</feature>
<evidence type="ECO:0000256" key="5">
    <source>
        <dbReference type="ARBA" id="ARBA00022989"/>
    </source>
</evidence>
<dbReference type="GO" id="GO:0016780">
    <property type="term" value="F:phosphotransferase activity, for other substituted phosphate groups"/>
    <property type="evidence" value="ECO:0007669"/>
    <property type="project" value="TreeGrafter"/>
</dbReference>
<keyword evidence="3" id="KW-0808">Transferase</keyword>
<evidence type="ECO:0000256" key="1">
    <source>
        <dbReference type="ARBA" id="ARBA00004141"/>
    </source>
</evidence>
<sequence>MEREYSRWRLRPEERRTILVIGDFIVALLALVIALVAWGQRDWLDFSQLLMQRIPRWFFLLPLGWLLLNIEMYDIRRAGRKDETVKGILIAAGVGLMLYLFVFFFSTPGDMPRVGVAVYIAAVTLLTLGWRFLYIRVFTAPEFLRRVLIVGAGVAGTTLANVVNSIRPQPFQIIGFIDDDPEKVGTEIAGLPVIGDSSRLLELIEKYQITDLIFAISGDLRPETFRVLVDAQERGVQITTMISAYERLLGRVPIFLLPTEWILRSFVDYAHTDSFYEMSKRILDILGGLVGTLITLVLYPFIALAIWLDSGSPVVFTQTRVGKNGKEYTIYKFRTMRQDAEKDGKARVTVENDERITRVGKILRKSHLDELPQFINVLRGEMSLVGPRAERLELVQSLQKKVPFYRARLLVKPGITGWAQVNFGYAATVEDTAIKLEYDLYYIMHRNLLLDLLILLRTVGTVVGFKGQ</sequence>
<evidence type="ECO:0000256" key="7">
    <source>
        <dbReference type="SAM" id="Phobius"/>
    </source>
</evidence>
<evidence type="ECO:0000259" key="8">
    <source>
        <dbReference type="Pfam" id="PF02397"/>
    </source>
</evidence>
<keyword evidence="4 7" id="KW-0812">Transmembrane</keyword>
<dbReference type="Proteomes" id="UP000008922">
    <property type="component" value="Chromosome"/>
</dbReference>
<keyword evidence="6 7" id="KW-0472">Membrane</keyword>
<dbReference type="InParanoid" id="E8MY58"/>
<dbReference type="SUPFAM" id="SSF51735">
    <property type="entry name" value="NAD(P)-binding Rossmann-fold domains"/>
    <property type="match status" value="1"/>
</dbReference>
<feature type="transmembrane region" description="Helical" evidence="7">
    <location>
        <begin position="20"/>
        <end position="38"/>
    </location>
</feature>
<dbReference type="KEGG" id="atm:ANT_22630"/>
<feature type="transmembrane region" description="Helical" evidence="7">
    <location>
        <begin position="87"/>
        <end position="105"/>
    </location>
</feature>
<protein>
    <submittedName>
        <fullName evidence="9">Glycosyltransferase</fullName>
    </submittedName>
</protein>
<dbReference type="EMBL" id="AP012029">
    <property type="protein sequence ID" value="BAJ64289.1"/>
    <property type="molecule type" value="Genomic_DNA"/>
</dbReference>
<evidence type="ECO:0000256" key="2">
    <source>
        <dbReference type="ARBA" id="ARBA00006464"/>
    </source>
</evidence>
<feature type="transmembrane region" description="Helical" evidence="7">
    <location>
        <begin position="285"/>
        <end position="308"/>
    </location>
</feature>
<feature type="transmembrane region" description="Helical" evidence="7">
    <location>
        <begin position="117"/>
        <end position="137"/>
    </location>
</feature>
<evidence type="ECO:0000313" key="10">
    <source>
        <dbReference type="Proteomes" id="UP000008922"/>
    </source>
</evidence>
<dbReference type="Pfam" id="PF13727">
    <property type="entry name" value="CoA_binding_3"/>
    <property type="match status" value="1"/>
</dbReference>
<dbReference type="InterPro" id="IPR036291">
    <property type="entry name" value="NAD(P)-bd_dom_sf"/>
</dbReference>
<proteinExistence type="inferred from homology"/>
<dbReference type="PANTHER" id="PTHR30576:SF0">
    <property type="entry name" value="UNDECAPRENYL-PHOSPHATE N-ACETYLGALACTOSAMINYL 1-PHOSPHATE TRANSFERASE-RELATED"/>
    <property type="match status" value="1"/>
</dbReference>
<dbReference type="Pfam" id="PF02397">
    <property type="entry name" value="Bac_transf"/>
    <property type="match status" value="1"/>
</dbReference>
<keyword evidence="5 7" id="KW-1133">Transmembrane helix</keyword>
<dbReference type="InterPro" id="IPR017475">
    <property type="entry name" value="EPS_sugar_tfrase"/>
</dbReference>
<reference evidence="9 10" key="1">
    <citation type="submission" date="2010-12" db="EMBL/GenBank/DDBJ databases">
        <title>Whole genome sequence of Anaerolinea thermophila UNI-1.</title>
        <authorList>
            <person name="Narita-Yamada S."/>
            <person name="Kishi E."/>
            <person name="Watanabe Y."/>
            <person name="Takasaki K."/>
            <person name="Ankai A."/>
            <person name="Oguchi A."/>
            <person name="Fukui S."/>
            <person name="Takahashi M."/>
            <person name="Yashiro I."/>
            <person name="Hosoyama A."/>
            <person name="Sekiguchi Y."/>
            <person name="Hanada S."/>
            <person name="Fujita N."/>
        </authorList>
    </citation>
    <scope>NUCLEOTIDE SEQUENCE [LARGE SCALE GENOMIC DNA]</scope>
    <source>
        <strain evidence="10">DSM 14523 / JCM 11388 / NBRC 100420 / UNI-1</strain>
    </source>
</reference>
<gene>
    <name evidence="9" type="ordered locus">ANT_22630</name>
</gene>